<organism evidence="2 3">
    <name type="scientific">Kaistia dalseonensis</name>
    <dbReference type="NCBI Taxonomy" id="410840"/>
    <lineage>
        <taxon>Bacteria</taxon>
        <taxon>Pseudomonadati</taxon>
        <taxon>Pseudomonadota</taxon>
        <taxon>Alphaproteobacteria</taxon>
        <taxon>Hyphomicrobiales</taxon>
        <taxon>Kaistiaceae</taxon>
        <taxon>Kaistia</taxon>
    </lineage>
</organism>
<proteinExistence type="predicted"/>
<keyword evidence="1" id="KW-0560">Oxidoreductase</keyword>
<dbReference type="Pfam" id="PF13510">
    <property type="entry name" value="Fer2_4"/>
    <property type="match status" value="1"/>
</dbReference>
<dbReference type="EMBL" id="JAUSVO010000005">
    <property type="protein sequence ID" value="MDQ0439325.1"/>
    <property type="molecule type" value="Genomic_DNA"/>
</dbReference>
<dbReference type="Gene3D" id="3.10.20.440">
    <property type="entry name" value="2Fe-2S iron-sulphur cluster binding domain, sarcosine oxidase, alpha subunit, N-terminal domain"/>
    <property type="match status" value="1"/>
</dbReference>
<name>A0ABU0HAH7_9HYPH</name>
<dbReference type="SUPFAM" id="SSF54292">
    <property type="entry name" value="2Fe-2S ferredoxin-like"/>
    <property type="match status" value="1"/>
</dbReference>
<dbReference type="InterPro" id="IPR042204">
    <property type="entry name" value="2Fe-2S-bd_N"/>
</dbReference>
<evidence type="ECO:0000256" key="1">
    <source>
        <dbReference type="ARBA" id="ARBA00023002"/>
    </source>
</evidence>
<gene>
    <name evidence="2" type="ORF">QO014_003726</name>
</gene>
<protein>
    <submittedName>
        <fullName evidence="2">Molibdopterin-dependent oxidoreductase YjgC</fullName>
    </submittedName>
</protein>
<evidence type="ECO:0000313" key="3">
    <source>
        <dbReference type="Proteomes" id="UP001241603"/>
    </source>
</evidence>
<reference evidence="2 3" key="1">
    <citation type="submission" date="2023-07" db="EMBL/GenBank/DDBJ databases">
        <title>Genomic Encyclopedia of Type Strains, Phase IV (KMG-IV): sequencing the most valuable type-strain genomes for metagenomic binning, comparative biology and taxonomic classification.</title>
        <authorList>
            <person name="Goeker M."/>
        </authorList>
    </citation>
    <scope>NUCLEOTIDE SEQUENCE [LARGE SCALE GENOMIC DNA]</scope>
    <source>
        <strain evidence="2 3">B6-8</strain>
    </source>
</reference>
<keyword evidence="3" id="KW-1185">Reference proteome</keyword>
<dbReference type="RefSeq" id="WP_266350212.1">
    <property type="nucleotide sequence ID" value="NZ_JAPKNG010000005.1"/>
</dbReference>
<accession>A0ABU0HAH7</accession>
<comment type="caution">
    <text evidence="2">The sequence shown here is derived from an EMBL/GenBank/DDBJ whole genome shotgun (WGS) entry which is preliminary data.</text>
</comment>
<dbReference type="InterPro" id="IPR036010">
    <property type="entry name" value="2Fe-2S_ferredoxin-like_sf"/>
</dbReference>
<evidence type="ECO:0000313" key="2">
    <source>
        <dbReference type="EMBL" id="MDQ0439325.1"/>
    </source>
</evidence>
<sequence length="82" mass="8900">MTIVIHIDGRAVTAEAGRPLGAILHRETNAVLRETPKSHAPRGLFCGMGVCFDCLVTIDGRANVRACVTPVRDGMRVETRRS</sequence>
<dbReference type="Proteomes" id="UP001241603">
    <property type="component" value="Unassembled WGS sequence"/>
</dbReference>